<dbReference type="EMBL" id="BGZK01001257">
    <property type="protein sequence ID" value="GBP75671.1"/>
    <property type="molecule type" value="Genomic_DNA"/>
</dbReference>
<dbReference type="Proteomes" id="UP000299102">
    <property type="component" value="Unassembled WGS sequence"/>
</dbReference>
<dbReference type="AlphaFoldDB" id="A0A4C1YH21"/>
<name>A0A4C1YH21_EUMVA</name>
<comment type="caution">
    <text evidence="1">The sequence shown here is derived from an EMBL/GenBank/DDBJ whole genome shotgun (WGS) entry which is preliminary data.</text>
</comment>
<proteinExistence type="predicted"/>
<keyword evidence="2" id="KW-1185">Reference proteome</keyword>
<evidence type="ECO:0000313" key="2">
    <source>
        <dbReference type="Proteomes" id="UP000299102"/>
    </source>
</evidence>
<organism evidence="1 2">
    <name type="scientific">Eumeta variegata</name>
    <name type="common">Bagworm moth</name>
    <name type="synonym">Eumeta japonica</name>
    <dbReference type="NCBI Taxonomy" id="151549"/>
    <lineage>
        <taxon>Eukaryota</taxon>
        <taxon>Metazoa</taxon>
        <taxon>Ecdysozoa</taxon>
        <taxon>Arthropoda</taxon>
        <taxon>Hexapoda</taxon>
        <taxon>Insecta</taxon>
        <taxon>Pterygota</taxon>
        <taxon>Neoptera</taxon>
        <taxon>Endopterygota</taxon>
        <taxon>Lepidoptera</taxon>
        <taxon>Glossata</taxon>
        <taxon>Ditrysia</taxon>
        <taxon>Tineoidea</taxon>
        <taxon>Psychidae</taxon>
        <taxon>Oiketicinae</taxon>
        <taxon>Eumeta</taxon>
    </lineage>
</organism>
<reference evidence="1 2" key="1">
    <citation type="journal article" date="2019" name="Commun. Biol.">
        <title>The bagworm genome reveals a unique fibroin gene that provides high tensile strength.</title>
        <authorList>
            <person name="Kono N."/>
            <person name="Nakamura H."/>
            <person name="Ohtoshi R."/>
            <person name="Tomita M."/>
            <person name="Numata K."/>
            <person name="Arakawa K."/>
        </authorList>
    </citation>
    <scope>NUCLEOTIDE SEQUENCE [LARGE SCALE GENOMIC DNA]</scope>
</reference>
<accession>A0A4C1YH21</accession>
<gene>
    <name evidence="1" type="ORF">EVAR_55885_1</name>
</gene>
<evidence type="ECO:0000313" key="1">
    <source>
        <dbReference type="EMBL" id="GBP75671.1"/>
    </source>
</evidence>
<sequence>MFAHPYVTAFARGSARVDFYSSILYIAPLQNQDPGRYTVFYSNRRRALRVMRSPRAGAVAHRPVYRLRRLGFINSVGNQLLQLSGRPATVRAGAAGRASSAITAALLYLLENDAVKRNQSF</sequence>
<protein>
    <submittedName>
        <fullName evidence="1">Uncharacterized protein</fullName>
    </submittedName>
</protein>